<gene>
    <name evidence="2" type="ORF">C1H76_4937</name>
</gene>
<reference evidence="2 3" key="1">
    <citation type="submission" date="2018-02" db="EMBL/GenBank/DDBJ databases">
        <title>Draft genome sequences of Elsinoe sp., causing black scab on jojoba.</title>
        <authorList>
            <person name="Stodart B."/>
            <person name="Jeffress S."/>
            <person name="Ash G."/>
            <person name="Arun Chinnappa K."/>
        </authorList>
    </citation>
    <scope>NUCLEOTIDE SEQUENCE [LARGE SCALE GENOMIC DNA]</scope>
    <source>
        <strain evidence="2 3">Hillstone_2</strain>
    </source>
</reference>
<feature type="region of interest" description="Disordered" evidence="1">
    <location>
        <begin position="138"/>
        <end position="159"/>
    </location>
</feature>
<sequence length="159" mass="17176">MSDTKPPPGYPSDSSSDKAADAMIDELQSRLCFVLNAAEYEQVSDAVVAQLARFAGMPCDVCSTAILDADPHHPTSTTAPEIDVAADPVLVEILSGFKEFLRDADDDGASQDLIEIAARAIGVPCDICWERERNAKAAAKQESQDSMKDLVVREKKHPE</sequence>
<evidence type="ECO:0000313" key="3">
    <source>
        <dbReference type="Proteomes" id="UP000308133"/>
    </source>
</evidence>
<feature type="compositionally biased region" description="Basic and acidic residues" evidence="1">
    <location>
        <begin position="142"/>
        <end position="159"/>
    </location>
</feature>
<evidence type="ECO:0000313" key="2">
    <source>
        <dbReference type="EMBL" id="TKX22902.1"/>
    </source>
</evidence>
<dbReference type="EMBL" id="PTQR01000060">
    <property type="protein sequence ID" value="TKX22902.1"/>
    <property type="molecule type" value="Genomic_DNA"/>
</dbReference>
<dbReference type="AlphaFoldDB" id="A0A4V6DX12"/>
<organism evidence="2 3">
    <name type="scientific">Elsinoe australis</name>
    <dbReference type="NCBI Taxonomy" id="40998"/>
    <lineage>
        <taxon>Eukaryota</taxon>
        <taxon>Fungi</taxon>
        <taxon>Dikarya</taxon>
        <taxon>Ascomycota</taxon>
        <taxon>Pezizomycotina</taxon>
        <taxon>Dothideomycetes</taxon>
        <taxon>Dothideomycetidae</taxon>
        <taxon>Myriangiales</taxon>
        <taxon>Elsinoaceae</taxon>
        <taxon>Elsinoe</taxon>
    </lineage>
</organism>
<protein>
    <submittedName>
        <fullName evidence="2">Uncharacterized protein</fullName>
    </submittedName>
</protein>
<evidence type="ECO:0000256" key="1">
    <source>
        <dbReference type="SAM" id="MobiDB-lite"/>
    </source>
</evidence>
<name>A0A4V6DX12_9PEZI</name>
<dbReference type="Proteomes" id="UP000308133">
    <property type="component" value="Unassembled WGS sequence"/>
</dbReference>
<comment type="caution">
    <text evidence="2">The sequence shown here is derived from an EMBL/GenBank/DDBJ whole genome shotgun (WGS) entry which is preliminary data.</text>
</comment>
<proteinExistence type="predicted"/>
<accession>A0A4V6DX12</accession>